<accession>A0ABW4LBL0</accession>
<dbReference type="EC" id="2.3.-.-" evidence="2"/>
<dbReference type="EMBL" id="JBHUEA010000004">
    <property type="protein sequence ID" value="MFD1720677.1"/>
    <property type="molecule type" value="Genomic_DNA"/>
</dbReference>
<dbReference type="PROSITE" id="PS51186">
    <property type="entry name" value="GNAT"/>
    <property type="match status" value="1"/>
</dbReference>
<comment type="caution">
    <text evidence="2">The sequence shown here is derived from an EMBL/GenBank/DDBJ whole genome shotgun (WGS) entry which is preliminary data.</text>
</comment>
<dbReference type="Proteomes" id="UP001597347">
    <property type="component" value="Unassembled WGS sequence"/>
</dbReference>
<keyword evidence="3" id="KW-1185">Reference proteome</keyword>
<name>A0ABW4LBL0_9MICO</name>
<evidence type="ECO:0000313" key="3">
    <source>
        <dbReference type="Proteomes" id="UP001597347"/>
    </source>
</evidence>
<evidence type="ECO:0000259" key="1">
    <source>
        <dbReference type="PROSITE" id="PS51186"/>
    </source>
</evidence>
<dbReference type="Gene3D" id="3.40.630.30">
    <property type="match status" value="1"/>
</dbReference>
<proteinExistence type="predicted"/>
<dbReference type="PANTHER" id="PTHR43415">
    <property type="entry name" value="SPERMIDINE N(1)-ACETYLTRANSFERASE"/>
    <property type="match status" value="1"/>
</dbReference>
<dbReference type="InterPro" id="IPR000182">
    <property type="entry name" value="GNAT_dom"/>
</dbReference>
<dbReference type="InterPro" id="IPR016181">
    <property type="entry name" value="Acyl_CoA_acyltransferase"/>
</dbReference>
<organism evidence="2 3">
    <name type="scientific">Amnibacterium endophyticum</name>
    <dbReference type="NCBI Taxonomy" id="2109337"/>
    <lineage>
        <taxon>Bacteria</taxon>
        <taxon>Bacillati</taxon>
        <taxon>Actinomycetota</taxon>
        <taxon>Actinomycetes</taxon>
        <taxon>Micrococcales</taxon>
        <taxon>Microbacteriaceae</taxon>
        <taxon>Amnibacterium</taxon>
    </lineage>
</organism>
<dbReference type="GO" id="GO:0016746">
    <property type="term" value="F:acyltransferase activity"/>
    <property type="evidence" value="ECO:0007669"/>
    <property type="project" value="UniProtKB-KW"/>
</dbReference>
<dbReference type="RefSeq" id="WP_377932232.1">
    <property type="nucleotide sequence ID" value="NZ_JBHUEA010000004.1"/>
</dbReference>
<evidence type="ECO:0000313" key="2">
    <source>
        <dbReference type="EMBL" id="MFD1720677.1"/>
    </source>
</evidence>
<keyword evidence="2" id="KW-0808">Transferase</keyword>
<protein>
    <submittedName>
        <fullName evidence="2">GNAT family N-acetyltransferase</fullName>
        <ecNumber evidence="2">2.3.-.-</ecNumber>
    </submittedName>
</protein>
<dbReference type="Pfam" id="PF13302">
    <property type="entry name" value="Acetyltransf_3"/>
    <property type="match status" value="1"/>
</dbReference>
<feature type="domain" description="N-acetyltransferase" evidence="1">
    <location>
        <begin position="22"/>
        <end position="186"/>
    </location>
</feature>
<sequence>MTVETADQAHAYGRTLLVGDRVRLRALRDDDLPLLDAWWEDPEQQALQQLAVRPRPAGSNAETHRRWSANADASAAGFSVETHDGLLVGHMALWGAKLPERDAHLGALIGAGHQGRGYGTEAVRLMVRYGFLAMGLNRIQLETFSFNDRARRAYARAGFVEEGVRREAVWIDGGFADEVIMSILRREWTP</sequence>
<dbReference type="PANTHER" id="PTHR43415:SF3">
    <property type="entry name" value="GNAT-FAMILY ACETYLTRANSFERASE"/>
    <property type="match status" value="1"/>
</dbReference>
<keyword evidence="2" id="KW-0012">Acyltransferase</keyword>
<gene>
    <name evidence="2" type="ORF">ACFSBI_03880</name>
</gene>
<reference evidence="3" key="1">
    <citation type="journal article" date="2019" name="Int. J. Syst. Evol. Microbiol.">
        <title>The Global Catalogue of Microorganisms (GCM) 10K type strain sequencing project: providing services to taxonomists for standard genome sequencing and annotation.</title>
        <authorList>
            <consortium name="The Broad Institute Genomics Platform"/>
            <consortium name="The Broad Institute Genome Sequencing Center for Infectious Disease"/>
            <person name="Wu L."/>
            <person name="Ma J."/>
        </authorList>
    </citation>
    <scope>NUCLEOTIDE SEQUENCE [LARGE SCALE GENOMIC DNA]</scope>
    <source>
        <strain evidence="3">CGMCC 1.12471</strain>
    </source>
</reference>
<dbReference type="SUPFAM" id="SSF55729">
    <property type="entry name" value="Acyl-CoA N-acyltransferases (Nat)"/>
    <property type="match status" value="1"/>
</dbReference>